<name>A0AAN8Y7P2_SOLBU</name>
<sequence length="86" mass="9669">MANFYAIDYSSCIQVCDVVGFEPGKTHIIVQLEPWIDDGNIQLHYDGVSLRHVCHPIWVTPNPLHPHDPSNPVKSGDVHKIIENLS</sequence>
<accession>A0AAN8Y7P2</accession>
<keyword evidence="2" id="KW-1185">Reference proteome</keyword>
<reference evidence="1 2" key="1">
    <citation type="submission" date="2024-02" db="EMBL/GenBank/DDBJ databases">
        <title>de novo genome assembly of Solanum bulbocastanum strain 11H21.</title>
        <authorList>
            <person name="Hosaka A.J."/>
        </authorList>
    </citation>
    <scope>NUCLEOTIDE SEQUENCE [LARGE SCALE GENOMIC DNA]</scope>
    <source>
        <tissue evidence="1">Young leaves</tissue>
    </source>
</reference>
<dbReference type="AlphaFoldDB" id="A0AAN8Y7P2"/>
<organism evidence="1 2">
    <name type="scientific">Solanum bulbocastanum</name>
    <name type="common">Wild potato</name>
    <dbReference type="NCBI Taxonomy" id="147425"/>
    <lineage>
        <taxon>Eukaryota</taxon>
        <taxon>Viridiplantae</taxon>
        <taxon>Streptophyta</taxon>
        <taxon>Embryophyta</taxon>
        <taxon>Tracheophyta</taxon>
        <taxon>Spermatophyta</taxon>
        <taxon>Magnoliopsida</taxon>
        <taxon>eudicotyledons</taxon>
        <taxon>Gunneridae</taxon>
        <taxon>Pentapetalae</taxon>
        <taxon>asterids</taxon>
        <taxon>lamiids</taxon>
        <taxon>Solanales</taxon>
        <taxon>Solanaceae</taxon>
        <taxon>Solanoideae</taxon>
        <taxon>Solaneae</taxon>
        <taxon>Solanum</taxon>
    </lineage>
</organism>
<proteinExistence type="predicted"/>
<comment type="caution">
    <text evidence="1">The sequence shown here is derived from an EMBL/GenBank/DDBJ whole genome shotgun (WGS) entry which is preliminary data.</text>
</comment>
<protein>
    <submittedName>
        <fullName evidence="1">Uncharacterized protein</fullName>
    </submittedName>
</protein>
<gene>
    <name evidence="1" type="ORF">RDI58_020280</name>
</gene>
<evidence type="ECO:0000313" key="1">
    <source>
        <dbReference type="EMBL" id="KAK6782484.1"/>
    </source>
</evidence>
<dbReference type="EMBL" id="JBANQN010000008">
    <property type="protein sequence ID" value="KAK6782484.1"/>
    <property type="molecule type" value="Genomic_DNA"/>
</dbReference>
<dbReference type="Proteomes" id="UP001371456">
    <property type="component" value="Unassembled WGS sequence"/>
</dbReference>
<evidence type="ECO:0000313" key="2">
    <source>
        <dbReference type="Proteomes" id="UP001371456"/>
    </source>
</evidence>